<dbReference type="AlphaFoldDB" id="A0A1T4SU20"/>
<comment type="catalytic activity">
    <reaction evidence="2">
        <text>Hydrolysis of proteins in presence of ATP.</text>
        <dbReference type="EC" id="3.4.21.53"/>
    </reaction>
</comment>
<sequence>MSLAPLTSDKLYRVAALNGLSDACKSTKHLTPLDEIVGQERAQHAVEFAMSIKEKGYNIYAIGRNGLGKRTMVMRYLNRHEPNGNSHTLHDWCYVSNFDDTRCPKVLKLPAGEGCSFKKDIENLMKRLVKAFPLAFDNELYYSRAEKLKSALASKQEATLKSLTKSAEERGISVSITTQGDYQLVAMNGKEPHSEDSFAALSADDQQTFENTINELEVELRGIVRKLTEWEEQYSDKQQKLDENIAQEVVGHCIKDLQLKYKKVADVKAYLADMYADILDHIDIFLEENEEQVALAYASLDKKMPRRYQVNVLVHQCDTRKFPVEVEESPSYHSIFGYVENATYKGTVFTDFSLIRAGSLHRANGGVLMMDAVKVLERPYVWDGLKRALRAQKLNLSSLEREVTLSGTISLEPEAIPLNVKIILFGDYQTYQLLQHYDPEFKELFRVTADFEDDMPRNDTSEEHYARFIASIVHDNDMLHCDRKAIARIIEYSSRQADDQNKLSLHSADIANLLRETNYVARASNATMIRSSHVEQAMLNQELRVSRLKDHVMQSFVTGATLLDVHSHAVGQVNALSVIATSDYQFGAPSRITATTAYGSGEVFDIERSAELGGNIHSKGVMILSAYLASVFGKTAKIPLTTHLTFEQSYGGVDGDSASMAEVCAIVSAFSGLPLRQDIAITGSMNQFGEAQPIGGVNQKIEGFFDVCGIKGRTAGQGVIIPESNVHNLMLRKDIVEAVEKGEFTIWAINHVSQAIEIFTGNAVGVEAEQGFYPSNTVFGLVQSKLNALRR</sequence>
<accession>A0A1T4SU20</accession>
<dbReference type="InterPro" id="IPR020568">
    <property type="entry name" value="Ribosomal_Su5_D2-typ_SF"/>
</dbReference>
<dbReference type="Gene3D" id="3.30.230.10">
    <property type="match status" value="1"/>
</dbReference>
<comment type="similarity">
    <text evidence="2">Belongs to the peptidase S16 family.</text>
</comment>
<dbReference type="PANTHER" id="PTHR10046">
    <property type="entry name" value="ATP DEPENDENT LON PROTEASE FAMILY MEMBER"/>
    <property type="match status" value="1"/>
</dbReference>
<dbReference type="GO" id="GO:0004252">
    <property type="term" value="F:serine-type endopeptidase activity"/>
    <property type="evidence" value="ECO:0007669"/>
    <property type="project" value="UniProtKB-UniRule"/>
</dbReference>
<protein>
    <recommendedName>
        <fullName evidence="2">endopeptidase La</fullName>
        <ecNumber evidence="2">3.4.21.53</ecNumber>
    </recommendedName>
</protein>
<dbReference type="PROSITE" id="PS51786">
    <property type="entry name" value="LON_PROTEOLYTIC"/>
    <property type="match status" value="1"/>
</dbReference>
<dbReference type="Pfam" id="PF20437">
    <property type="entry name" value="LonC_helical"/>
    <property type="match status" value="1"/>
</dbReference>
<dbReference type="GO" id="GO:0005524">
    <property type="term" value="F:ATP binding"/>
    <property type="evidence" value="ECO:0007669"/>
    <property type="project" value="InterPro"/>
</dbReference>
<dbReference type="Pfam" id="PF13654">
    <property type="entry name" value="AAA_32"/>
    <property type="match status" value="1"/>
</dbReference>
<keyword evidence="2 5" id="KW-0378">Hydrolase</keyword>
<dbReference type="RefSeq" id="WP_080174591.1">
    <property type="nucleotide sequence ID" value="NZ_AP024855.1"/>
</dbReference>
<dbReference type="Gene3D" id="1.10.8.60">
    <property type="match status" value="1"/>
</dbReference>
<dbReference type="InterPro" id="IPR046843">
    <property type="entry name" value="LonB_AAA-LID"/>
</dbReference>
<reference evidence="5" key="1">
    <citation type="submission" date="2017-02" db="EMBL/GenBank/DDBJ databases">
        <authorList>
            <person name="Peterson S.W."/>
        </authorList>
    </citation>
    <scope>NUCLEOTIDE SEQUENCE [LARGE SCALE GENOMIC DNA]</scope>
    <source>
        <strain evidence="5">CECT 9189</strain>
    </source>
</reference>
<feature type="domain" description="Lon proteolytic" evidence="4">
    <location>
        <begin position="567"/>
        <end position="762"/>
    </location>
</feature>
<evidence type="ECO:0000259" key="4">
    <source>
        <dbReference type="PROSITE" id="PS51786"/>
    </source>
</evidence>
<dbReference type="InterPro" id="IPR014721">
    <property type="entry name" value="Ribsml_uS5_D2-typ_fold_subgr"/>
</dbReference>
<dbReference type="EMBL" id="FUWP01000007">
    <property type="protein sequence ID" value="SKA31656.1"/>
    <property type="molecule type" value="Genomic_DNA"/>
</dbReference>
<dbReference type="Pfam" id="PF05362">
    <property type="entry name" value="Lon_C"/>
    <property type="match status" value="1"/>
</dbReference>
<feature type="active site" evidence="2">
    <location>
        <position position="700"/>
    </location>
</feature>
<gene>
    <name evidence="5" type="primary">lon_3</name>
    <name evidence="5" type="ORF">CZ814_01759</name>
</gene>
<evidence type="ECO:0000256" key="3">
    <source>
        <dbReference type="SAM" id="Coils"/>
    </source>
</evidence>
<dbReference type="InterPro" id="IPR046844">
    <property type="entry name" value="Lon-like_helical"/>
</dbReference>
<evidence type="ECO:0000313" key="5">
    <source>
        <dbReference type="EMBL" id="SKA31656.1"/>
    </source>
</evidence>
<dbReference type="InterPro" id="IPR008269">
    <property type="entry name" value="Lon_proteolytic"/>
</dbReference>
<dbReference type="InterPro" id="IPR041699">
    <property type="entry name" value="AAA_32"/>
</dbReference>
<dbReference type="InterPro" id="IPR027065">
    <property type="entry name" value="Lon_Prtase"/>
</dbReference>
<dbReference type="Pfam" id="PF20436">
    <property type="entry name" value="LonB_AAA-LID"/>
    <property type="match status" value="1"/>
</dbReference>
<dbReference type="SUPFAM" id="SSF54211">
    <property type="entry name" value="Ribosomal protein S5 domain 2-like"/>
    <property type="match status" value="1"/>
</dbReference>
<dbReference type="Proteomes" id="UP000191116">
    <property type="component" value="Unassembled WGS sequence"/>
</dbReference>
<name>A0A1T4SU20_9GAMM</name>
<dbReference type="OrthoDB" id="9758568at2"/>
<feature type="coiled-coil region" evidence="3">
    <location>
        <begin position="213"/>
        <end position="247"/>
    </location>
</feature>
<dbReference type="PRINTS" id="PR00830">
    <property type="entry name" value="ENDOLAPTASE"/>
</dbReference>
<evidence type="ECO:0000256" key="1">
    <source>
        <dbReference type="ARBA" id="ARBA00022670"/>
    </source>
</evidence>
<evidence type="ECO:0000256" key="2">
    <source>
        <dbReference type="PROSITE-ProRule" id="PRU01122"/>
    </source>
</evidence>
<dbReference type="InterPro" id="IPR027417">
    <property type="entry name" value="P-loop_NTPase"/>
</dbReference>
<keyword evidence="3" id="KW-0175">Coiled coil</keyword>
<dbReference type="EC" id="3.4.21.53" evidence="2"/>
<dbReference type="Gene3D" id="3.40.50.300">
    <property type="entry name" value="P-loop containing nucleotide triphosphate hydrolases"/>
    <property type="match status" value="1"/>
</dbReference>
<keyword evidence="2" id="KW-0720">Serine protease</keyword>
<organism evidence="5">
    <name type="scientific">Photobacterium toruni</name>
    <dbReference type="NCBI Taxonomy" id="1935446"/>
    <lineage>
        <taxon>Bacteria</taxon>
        <taxon>Pseudomonadati</taxon>
        <taxon>Pseudomonadota</taxon>
        <taxon>Gammaproteobacteria</taxon>
        <taxon>Vibrionales</taxon>
        <taxon>Vibrionaceae</taxon>
        <taxon>Photobacterium</taxon>
    </lineage>
</organism>
<keyword evidence="1 2" id="KW-0645">Protease</keyword>
<dbReference type="GO" id="GO:0004176">
    <property type="term" value="F:ATP-dependent peptidase activity"/>
    <property type="evidence" value="ECO:0007669"/>
    <property type="project" value="UniProtKB-UniRule"/>
</dbReference>
<dbReference type="SUPFAM" id="SSF52540">
    <property type="entry name" value="P-loop containing nucleoside triphosphate hydrolases"/>
    <property type="match status" value="1"/>
</dbReference>
<dbReference type="GO" id="GO:0006508">
    <property type="term" value="P:proteolysis"/>
    <property type="evidence" value="ECO:0007669"/>
    <property type="project" value="UniProtKB-KW"/>
</dbReference>
<proteinExistence type="inferred from homology"/>
<dbReference type="GO" id="GO:0030163">
    <property type="term" value="P:protein catabolic process"/>
    <property type="evidence" value="ECO:0007669"/>
    <property type="project" value="InterPro"/>
</dbReference>
<feature type="active site" evidence="2">
    <location>
        <position position="657"/>
    </location>
</feature>